<reference evidence="2" key="1">
    <citation type="submission" date="2021-12" db="EMBL/GenBank/DDBJ databases">
        <authorList>
            <person name="King R."/>
        </authorList>
    </citation>
    <scope>NUCLEOTIDE SEQUENCE</scope>
</reference>
<feature type="compositionally biased region" description="Low complexity" evidence="1">
    <location>
        <begin position="760"/>
        <end position="771"/>
    </location>
</feature>
<evidence type="ECO:0000256" key="1">
    <source>
        <dbReference type="SAM" id="MobiDB-lite"/>
    </source>
</evidence>
<gene>
    <name evidence="2" type="ORF">MELIAE_LOCUS6509</name>
</gene>
<name>A0A9P0B4I8_BRAAE</name>
<sequence>MNLKFFFIKFQGRNFFTNKSMVTNLDYSEDLSEHENLSKQDEDTCINKKLNRTNENAMEIKEELKCYVQEDYDFNSYATSKDSSGSDIIIQPKILGKFKGRQFKRILTNFIDDTDDLSEHKDLSQKDEDTCINTKLNIKVDNPEIINTTNENAVEIRKKEELKCYITNHQHKIEISRRNRRIWDKKDRCIYCNVDVTNFSRHLFRKHKDKDDIKAILKIPKGGLERKQRLNLLRNQGNLLVYSENVIRPVQRPTLGAADNITFIPCKYCKGLYKKQALNRHAKKCVYNTEKNKSGAYKSEGQTLLAFSESRKPFLNRLRLKTEVFSKMRADRISLMGKSDPIVCQYAEDYLKKHKRPHIANLVSNKIRELGRLLLQLQDHYNIHSIIQALRPEHFDKVVSCARILSGYNESTKTFEAPSLALHFRTILLAVCDTASTLLLKKDAILPVSNYDESLKDLKKFRSLVQNNWKFEMGSLALKDLTEKKSLNPQTLPVTNDIIIFNRYCYETAKKAANDLTNDNLNIKAFKKLTETVLSLTISLNRKRIGDVQYTKIKSYTDIPTERQDFDSLTETEKQISKNFKRIVSIGKGSKPVPILFPQKIQEFIDLLLLVRKKTNNVPKENPYLFALVGSSSRWIDGYSTLQRYAHLCGAEHPETITSSRLRKQVATVLQILSLNDVEMEQVATFMGHTKKTHEEFYRLPQEVFQTSKITKLLSTLMKKGIDKHDQGKTIGEIDTELNIWEKNENKKTSNNNDPSTSANKSDIISENSSSDNDEKFGKKRKVSKNNLERMDINKKTRKESDNIIENSDSYDSSHEKIGKKHQVTKKISGKEEKNTRGSWNRQQKLIMSNYFKKHLKEKKPPKKHECLSLKEKYSDIFEMKSWVQIKVFIYNTFRK</sequence>
<dbReference type="PANTHER" id="PTHR33480">
    <property type="entry name" value="SET DOMAIN-CONTAINING PROTEIN-RELATED"/>
    <property type="match status" value="1"/>
</dbReference>
<protein>
    <submittedName>
        <fullName evidence="2">Uncharacterized protein</fullName>
    </submittedName>
</protein>
<proteinExistence type="predicted"/>
<dbReference type="OrthoDB" id="6764596at2759"/>
<feature type="region of interest" description="Disordered" evidence="1">
    <location>
        <begin position="745"/>
        <end position="839"/>
    </location>
</feature>
<organism evidence="2 3">
    <name type="scientific">Brassicogethes aeneus</name>
    <name type="common">Rape pollen beetle</name>
    <name type="synonym">Meligethes aeneus</name>
    <dbReference type="NCBI Taxonomy" id="1431903"/>
    <lineage>
        <taxon>Eukaryota</taxon>
        <taxon>Metazoa</taxon>
        <taxon>Ecdysozoa</taxon>
        <taxon>Arthropoda</taxon>
        <taxon>Hexapoda</taxon>
        <taxon>Insecta</taxon>
        <taxon>Pterygota</taxon>
        <taxon>Neoptera</taxon>
        <taxon>Endopterygota</taxon>
        <taxon>Coleoptera</taxon>
        <taxon>Polyphaga</taxon>
        <taxon>Cucujiformia</taxon>
        <taxon>Nitidulidae</taxon>
        <taxon>Meligethinae</taxon>
        <taxon>Brassicogethes</taxon>
    </lineage>
</organism>
<evidence type="ECO:0000313" key="3">
    <source>
        <dbReference type="Proteomes" id="UP001154078"/>
    </source>
</evidence>
<feature type="compositionally biased region" description="Basic and acidic residues" evidence="1">
    <location>
        <begin position="787"/>
        <end position="802"/>
    </location>
</feature>
<dbReference type="EMBL" id="OV121135">
    <property type="protein sequence ID" value="CAH0555073.1"/>
    <property type="molecule type" value="Genomic_DNA"/>
</dbReference>
<dbReference type="SUPFAM" id="SSF56349">
    <property type="entry name" value="DNA breaking-rejoining enzymes"/>
    <property type="match status" value="1"/>
</dbReference>
<dbReference type="InterPro" id="IPR011010">
    <property type="entry name" value="DNA_brk_join_enz"/>
</dbReference>
<dbReference type="AlphaFoldDB" id="A0A9P0B4I8"/>
<dbReference type="GO" id="GO:0003677">
    <property type="term" value="F:DNA binding"/>
    <property type="evidence" value="ECO:0007669"/>
    <property type="project" value="InterPro"/>
</dbReference>
<keyword evidence="3" id="KW-1185">Reference proteome</keyword>
<accession>A0A9P0B4I8</accession>
<evidence type="ECO:0000313" key="2">
    <source>
        <dbReference type="EMBL" id="CAH0555073.1"/>
    </source>
</evidence>
<dbReference type="Proteomes" id="UP001154078">
    <property type="component" value="Chromosome 4"/>
</dbReference>
<dbReference type="PANTHER" id="PTHR33480:SF1">
    <property type="entry name" value="TYR RECOMBINASE DOMAIN-CONTAINING PROTEIN"/>
    <property type="match status" value="1"/>
</dbReference>